<dbReference type="Proteomes" id="UP000323000">
    <property type="component" value="Chromosome 6"/>
</dbReference>
<dbReference type="OrthoDB" id="1936883at2759"/>
<dbReference type="SUPFAM" id="SSF52058">
    <property type="entry name" value="L domain-like"/>
    <property type="match status" value="2"/>
</dbReference>
<dbReference type="Pfam" id="PF13855">
    <property type="entry name" value="LRR_8"/>
    <property type="match status" value="1"/>
</dbReference>
<proteinExistence type="predicted"/>
<evidence type="ECO:0000313" key="6">
    <source>
        <dbReference type="Proteomes" id="UP000323000"/>
    </source>
</evidence>
<dbReference type="SMART" id="SM00369">
    <property type="entry name" value="LRR_TYP"/>
    <property type="match status" value="3"/>
</dbReference>
<evidence type="ECO:0000256" key="2">
    <source>
        <dbReference type="ARBA" id="ARBA00022737"/>
    </source>
</evidence>
<evidence type="ECO:0000256" key="1">
    <source>
        <dbReference type="ARBA" id="ARBA00022614"/>
    </source>
</evidence>
<sequence length="637" mass="72216">MSKLGDMHLNRRAFMKMHKLRFLKFDSSLHDKNRVHVFDGLESVFTKLRYLHWYGSPFKSLSSNFQSENLVTLDMRHSQVEQLWNGSPQLVNLKEINLAWSKHLTNCPDFSGAPNLVSLNLSFTSLCEISSSIQHLNKLNDLYLVNCKRLRGLPDCTDLKSLRKLNLILCSNLKMLPELPCNIELLNLHASAIEELPSSVKYLSKLVKLDLSSSKKLKSLPNNISELKSLKHLRLTRCSKLDKLPDEIGTLDSLRDFEAEETAIKEVPSSIINLNNLQKLSFEGSKGQDMVGLSLPPLSGLHSLKELDLTDCAITKLPDSLGSLSSLNKLYLGRNNFESIPASIKNLSSLQYLDISYCEALQSLPELPLISTNAYNCISLEVISCLSVPDSFVATPSSSIKFDLINCFKLDRNVLIEEALLKIQSLATLWKGHYYEYLSVTPHSTVFCFPGSEVPKWFSFQSLGSFITIKLPPGWLNDNFVGFGLCSVVAFRDHEDNGAFLDINFECKLISEDGQWDVSHDTFYDGHWNTNRSLKKCYKIGSDHVYMGFDSTTIYLDDIDELYDEICFQFYLEGPLAKPIECCKVKKCGVRLMYAQDIGKPSASFNSDDEDEFWESMEKSISSDDEDEFWESMEEPN</sequence>
<evidence type="ECO:0000259" key="4">
    <source>
        <dbReference type="Pfam" id="PF20160"/>
    </source>
</evidence>
<dbReference type="InterPro" id="IPR003591">
    <property type="entry name" value="Leu-rich_rpt_typical-subtyp"/>
</dbReference>
<dbReference type="PANTHER" id="PTHR45752">
    <property type="entry name" value="LEUCINE-RICH REPEAT-CONTAINING"/>
    <property type="match status" value="1"/>
</dbReference>
<dbReference type="InterPro" id="IPR045344">
    <property type="entry name" value="C-JID"/>
</dbReference>
<keyword evidence="1" id="KW-0433">Leucine-rich repeat</keyword>
<feature type="region of interest" description="Disordered" evidence="3">
    <location>
        <begin position="600"/>
        <end position="637"/>
    </location>
</feature>
<dbReference type="PANTHER" id="PTHR45752:SF194">
    <property type="entry name" value="NB-ARC DOMAIN-CONTAINING PROTEIN"/>
    <property type="match status" value="1"/>
</dbReference>
<keyword evidence="2" id="KW-0677">Repeat</keyword>
<protein>
    <recommendedName>
        <fullName evidence="4">C-JID domain-containing protein</fullName>
    </recommendedName>
</protein>
<feature type="compositionally biased region" description="Acidic residues" evidence="3">
    <location>
        <begin position="623"/>
        <end position="637"/>
    </location>
</feature>
<dbReference type="Gene3D" id="3.80.10.10">
    <property type="entry name" value="Ribonuclease Inhibitor"/>
    <property type="match status" value="2"/>
</dbReference>
<accession>A0A5C7HRA0</accession>
<dbReference type="InterPro" id="IPR032675">
    <property type="entry name" value="LRR_dom_sf"/>
</dbReference>
<dbReference type="EMBL" id="VAHF01000006">
    <property type="protein sequence ID" value="TXG59573.1"/>
    <property type="molecule type" value="Genomic_DNA"/>
</dbReference>
<reference evidence="6" key="1">
    <citation type="journal article" date="2019" name="Gigascience">
        <title>De novo genome assembly of the endangered Acer yangbiense, a plant species with extremely small populations endemic to Yunnan Province, China.</title>
        <authorList>
            <person name="Yang J."/>
            <person name="Wariss H.M."/>
            <person name="Tao L."/>
            <person name="Zhang R."/>
            <person name="Yun Q."/>
            <person name="Hollingsworth P."/>
            <person name="Dao Z."/>
            <person name="Luo G."/>
            <person name="Guo H."/>
            <person name="Ma Y."/>
            <person name="Sun W."/>
        </authorList>
    </citation>
    <scope>NUCLEOTIDE SEQUENCE [LARGE SCALE GENOMIC DNA]</scope>
    <source>
        <strain evidence="6">cv. Malutang</strain>
    </source>
</reference>
<keyword evidence="6" id="KW-1185">Reference proteome</keyword>
<dbReference type="InterPro" id="IPR011713">
    <property type="entry name" value="Leu-rich_rpt_3"/>
</dbReference>
<organism evidence="5 6">
    <name type="scientific">Acer yangbiense</name>
    <dbReference type="NCBI Taxonomy" id="1000413"/>
    <lineage>
        <taxon>Eukaryota</taxon>
        <taxon>Viridiplantae</taxon>
        <taxon>Streptophyta</taxon>
        <taxon>Embryophyta</taxon>
        <taxon>Tracheophyta</taxon>
        <taxon>Spermatophyta</taxon>
        <taxon>Magnoliopsida</taxon>
        <taxon>eudicotyledons</taxon>
        <taxon>Gunneridae</taxon>
        <taxon>Pentapetalae</taxon>
        <taxon>rosids</taxon>
        <taxon>malvids</taxon>
        <taxon>Sapindales</taxon>
        <taxon>Sapindaceae</taxon>
        <taxon>Hippocastanoideae</taxon>
        <taxon>Acereae</taxon>
        <taxon>Acer</taxon>
    </lineage>
</organism>
<dbReference type="Pfam" id="PF07725">
    <property type="entry name" value="LRR_3"/>
    <property type="match status" value="1"/>
</dbReference>
<evidence type="ECO:0000256" key="3">
    <source>
        <dbReference type="SAM" id="MobiDB-lite"/>
    </source>
</evidence>
<dbReference type="Pfam" id="PF20160">
    <property type="entry name" value="C-JID"/>
    <property type="match status" value="1"/>
</dbReference>
<dbReference type="InterPro" id="IPR050715">
    <property type="entry name" value="LRR-SigEffector_domain"/>
</dbReference>
<evidence type="ECO:0000313" key="5">
    <source>
        <dbReference type="EMBL" id="TXG59573.1"/>
    </source>
</evidence>
<dbReference type="InterPro" id="IPR001611">
    <property type="entry name" value="Leu-rich_rpt"/>
</dbReference>
<comment type="caution">
    <text evidence="5">The sequence shown here is derived from an EMBL/GenBank/DDBJ whole genome shotgun (WGS) entry which is preliminary data.</text>
</comment>
<gene>
    <name evidence="5" type="ORF">EZV62_014146</name>
</gene>
<dbReference type="AlphaFoldDB" id="A0A5C7HRA0"/>
<feature type="domain" description="C-JID" evidence="4">
    <location>
        <begin position="449"/>
        <end position="598"/>
    </location>
</feature>
<name>A0A5C7HRA0_9ROSI</name>